<evidence type="ECO:0000313" key="3">
    <source>
        <dbReference type="Proteomes" id="UP001163846"/>
    </source>
</evidence>
<accession>A0AA38PAC6</accession>
<keyword evidence="3" id="KW-1185">Reference proteome</keyword>
<proteinExistence type="predicted"/>
<feature type="compositionally biased region" description="Low complexity" evidence="1">
    <location>
        <begin position="279"/>
        <end position="292"/>
    </location>
</feature>
<dbReference type="Proteomes" id="UP001163846">
    <property type="component" value="Unassembled WGS sequence"/>
</dbReference>
<dbReference type="EMBL" id="MU806137">
    <property type="protein sequence ID" value="KAJ3839273.1"/>
    <property type="molecule type" value="Genomic_DNA"/>
</dbReference>
<comment type="caution">
    <text evidence="2">The sequence shown here is derived from an EMBL/GenBank/DDBJ whole genome shotgun (WGS) entry which is preliminary data.</text>
</comment>
<dbReference type="AlphaFoldDB" id="A0AA38PAC6"/>
<feature type="region of interest" description="Disordered" evidence="1">
    <location>
        <begin position="375"/>
        <end position="405"/>
    </location>
</feature>
<evidence type="ECO:0008006" key="4">
    <source>
        <dbReference type="Google" id="ProtNLM"/>
    </source>
</evidence>
<evidence type="ECO:0000256" key="1">
    <source>
        <dbReference type="SAM" id="MobiDB-lite"/>
    </source>
</evidence>
<evidence type="ECO:0000313" key="2">
    <source>
        <dbReference type="EMBL" id="KAJ3839273.1"/>
    </source>
</evidence>
<sequence>MTSTHARLSKRPLTATTSYKAPLTEIFLQNPSLLSSLLRFVPWRTFLALSQTCRTWRIFFDIASAHSEIELKRKINARNVVLTRYVDGFGKVLREAGPENLAFREHFGLELCWEDLVLIILSQQTPLHTYPTHALSILTKASSPATSKSHHTRAHLKTAHLARLTLAHSRFVLILQAIAHSSSNLPPQESDLLVSSPTEIAESYRSHNRASSAGSVRELVFPAPLAHDHNAIQSSRSMTDLCVEPLKHSDHSRAATESPSTLSKKHPGSIAKSTEKPWASNPSFPASASTPSISISHSASISKSSKRFSMASFLGKSSRLPPPPVGEPRALREYSSNFGWRRGLNDAKGRWEAAVAKIDDDELFSTPRRRFVGSDVRVSGSESSLSEGTSSTTSSSTSASNSTSATSISAYNNPHALHLAASRIRAPVLRVFIPSSDMSLSGITDFMPSSRNGSGVSRCEEELFQAGLWEHLSVGDVVCNFGYVPPSSSGSSDAVWLIFNGCQLVPFTFGAQDKNNPGQEAWMLPSWGYYEHILQQQLSFQRSLGGRKAGTNMNIRILISKIPVSPLHLDVMYQPTLLSIPRNIPSPHTPGGMVVVKKWVWIVRVWVGVSSPTKLFTAEDETELEVGIGWEGEWTLEGDGTKEGREVLLSCLRQDQKRVDLMEWELVRDRCGKGKVWLR</sequence>
<feature type="compositionally biased region" description="Low complexity" evidence="1">
    <location>
        <begin position="379"/>
        <end position="405"/>
    </location>
</feature>
<organism evidence="2 3">
    <name type="scientific">Lentinula raphanica</name>
    <dbReference type="NCBI Taxonomy" id="153919"/>
    <lineage>
        <taxon>Eukaryota</taxon>
        <taxon>Fungi</taxon>
        <taxon>Dikarya</taxon>
        <taxon>Basidiomycota</taxon>
        <taxon>Agaricomycotina</taxon>
        <taxon>Agaricomycetes</taxon>
        <taxon>Agaricomycetidae</taxon>
        <taxon>Agaricales</taxon>
        <taxon>Marasmiineae</taxon>
        <taxon>Omphalotaceae</taxon>
        <taxon>Lentinula</taxon>
    </lineage>
</organism>
<gene>
    <name evidence="2" type="ORF">F5878DRAFT_535881</name>
</gene>
<name>A0AA38PAC6_9AGAR</name>
<protein>
    <recommendedName>
        <fullName evidence="4">F-box domain-containing protein</fullName>
    </recommendedName>
</protein>
<feature type="region of interest" description="Disordered" evidence="1">
    <location>
        <begin position="247"/>
        <end position="292"/>
    </location>
</feature>
<reference evidence="2" key="1">
    <citation type="submission" date="2022-08" db="EMBL/GenBank/DDBJ databases">
        <authorList>
            <consortium name="DOE Joint Genome Institute"/>
            <person name="Min B."/>
            <person name="Riley R."/>
            <person name="Sierra-Patev S."/>
            <person name="Naranjo-Ortiz M."/>
            <person name="Looney B."/>
            <person name="Konkel Z."/>
            <person name="Slot J.C."/>
            <person name="Sakamoto Y."/>
            <person name="Steenwyk J.L."/>
            <person name="Rokas A."/>
            <person name="Carro J."/>
            <person name="Camarero S."/>
            <person name="Ferreira P."/>
            <person name="Molpeceres G."/>
            <person name="Ruiz-Duenas F.J."/>
            <person name="Serrano A."/>
            <person name="Henrissat B."/>
            <person name="Drula E."/>
            <person name="Hughes K.W."/>
            <person name="Mata J.L."/>
            <person name="Ishikawa N.K."/>
            <person name="Vargas-Isla R."/>
            <person name="Ushijima S."/>
            <person name="Smith C.A."/>
            <person name="Ahrendt S."/>
            <person name="Andreopoulos W."/>
            <person name="He G."/>
            <person name="Labutti K."/>
            <person name="Lipzen A."/>
            <person name="Ng V."/>
            <person name="Sandor L."/>
            <person name="Barry K."/>
            <person name="Martinez A.T."/>
            <person name="Xiao Y."/>
            <person name="Gibbons J.G."/>
            <person name="Terashima K."/>
            <person name="Hibbett D.S."/>
            <person name="Grigoriev I.V."/>
        </authorList>
    </citation>
    <scope>NUCLEOTIDE SEQUENCE</scope>
    <source>
        <strain evidence="2">TFB9207</strain>
    </source>
</reference>